<proteinExistence type="predicted"/>
<evidence type="ECO:0000313" key="3">
    <source>
        <dbReference type="Proteomes" id="UP000515512"/>
    </source>
</evidence>
<accession>A0A7D6Z157</accession>
<feature type="compositionally biased region" description="Acidic residues" evidence="1">
    <location>
        <begin position="23"/>
        <end position="33"/>
    </location>
</feature>
<dbReference type="EMBL" id="CP059399">
    <property type="protein sequence ID" value="QLY29926.1"/>
    <property type="molecule type" value="Genomic_DNA"/>
</dbReference>
<keyword evidence="3" id="KW-1185">Reference proteome</keyword>
<protein>
    <submittedName>
        <fullName evidence="2">Uncharacterized protein</fullName>
    </submittedName>
</protein>
<evidence type="ECO:0000256" key="1">
    <source>
        <dbReference type="SAM" id="MobiDB-lite"/>
    </source>
</evidence>
<gene>
    <name evidence="2" type="ORF">H0264_32750</name>
</gene>
<sequence>MAEYIVGSNEDLEIALAIVDPGDTVEEAGDTPTDELTAKDPKTTK</sequence>
<dbReference type="RefSeq" id="WP_181581128.1">
    <property type="nucleotide sequence ID" value="NZ_CP059399.1"/>
</dbReference>
<reference evidence="2 3" key="1">
    <citation type="submission" date="2020-07" db="EMBL/GenBank/DDBJ databases">
        <authorList>
            <person name="Zhuang K."/>
            <person name="Ran Y."/>
        </authorList>
    </citation>
    <scope>NUCLEOTIDE SEQUENCE [LARGE SCALE GENOMIC DNA]</scope>
    <source>
        <strain evidence="2 3">WCH-YHL-001</strain>
    </source>
</reference>
<evidence type="ECO:0000313" key="2">
    <source>
        <dbReference type="EMBL" id="QLY29926.1"/>
    </source>
</evidence>
<organism evidence="2 3">
    <name type="scientific">Nocardia huaxiensis</name>
    <dbReference type="NCBI Taxonomy" id="2755382"/>
    <lineage>
        <taxon>Bacteria</taxon>
        <taxon>Bacillati</taxon>
        <taxon>Actinomycetota</taxon>
        <taxon>Actinomycetes</taxon>
        <taxon>Mycobacteriales</taxon>
        <taxon>Nocardiaceae</taxon>
        <taxon>Nocardia</taxon>
    </lineage>
</organism>
<dbReference type="KEGG" id="nhu:H0264_32750"/>
<dbReference type="AlphaFoldDB" id="A0A7D6Z157"/>
<feature type="compositionally biased region" description="Basic and acidic residues" evidence="1">
    <location>
        <begin position="36"/>
        <end position="45"/>
    </location>
</feature>
<name>A0A7D6Z157_9NOCA</name>
<feature type="region of interest" description="Disordered" evidence="1">
    <location>
        <begin position="23"/>
        <end position="45"/>
    </location>
</feature>
<dbReference type="Proteomes" id="UP000515512">
    <property type="component" value="Chromosome"/>
</dbReference>